<evidence type="ECO:0000313" key="2">
    <source>
        <dbReference type="Proteomes" id="UP001386437"/>
    </source>
</evidence>
<sequence>MTACRRDEWSDLLLRMMKTSLSVAHELRLAPEAVLDCAAKHLRLRDFTSFASAMQGAARAHACCRRRDGVLAVEVAYIKILAANVNSDRNVLADIPTMCAPDLQNHVEAPARAYEKVAMAIEALKTDVQRDFSLHKGALDNQAVNGASKFAKSLAAIVPVDDEADAFDRALAAVLHVRFAAQRQRIEVSGNVAQQQLSGDAHPSAMPTMAPAGWMQHIDEAVHHHRDPMPW</sequence>
<proteinExistence type="predicted"/>
<dbReference type="Proteomes" id="UP001386437">
    <property type="component" value="Unassembled WGS sequence"/>
</dbReference>
<protein>
    <submittedName>
        <fullName evidence="1">Uncharacterized protein</fullName>
    </submittedName>
</protein>
<name>A0ABU8IM53_9BURK</name>
<gene>
    <name evidence="1" type="ORF">H3V53_05475</name>
</gene>
<reference evidence="1 2" key="1">
    <citation type="journal article" date="2022" name="Arch. Microbiol.">
        <title>Paraburkholderia bengalensis sp. nov. isolated from roots of Oryza sativa, IR64.</title>
        <authorList>
            <person name="Nag P."/>
            <person name="Mondal N."/>
            <person name="Sarkar J."/>
            <person name="Das S."/>
        </authorList>
    </citation>
    <scope>NUCLEOTIDE SEQUENCE [LARGE SCALE GENOMIC DNA]</scope>
    <source>
        <strain evidence="1 2">IR64_4_BI</strain>
    </source>
</reference>
<comment type="caution">
    <text evidence="1">The sequence shown here is derived from an EMBL/GenBank/DDBJ whole genome shotgun (WGS) entry which is preliminary data.</text>
</comment>
<evidence type="ECO:0000313" key="1">
    <source>
        <dbReference type="EMBL" id="MEI5996672.1"/>
    </source>
</evidence>
<organism evidence="1 2">
    <name type="scientific">Paraburkholderia bengalensis</name>
    <dbReference type="NCBI Taxonomy" id="2747562"/>
    <lineage>
        <taxon>Bacteria</taxon>
        <taxon>Pseudomonadati</taxon>
        <taxon>Pseudomonadota</taxon>
        <taxon>Betaproteobacteria</taxon>
        <taxon>Burkholderiales</taxon>
        <taxon>Burkholderiaceae</taxon>
        <taxon>Paraburkholderia</taxon>
    </lineage>
</organism>
<accession>A0ABU8IM53</accession>
<dbReference type="EMBL" id="JACFYJ010000006">
    <property type="protein sequence ID" value="MEI5996672.1"/>
    <property type="molecule type" value="Genomic_DNA"/>
</dbReference>
<dbReference type="RefSeq" id="WP_336597089.1">
    <property type="nucleotide sequence ID" value="NZ_JACFYJ010000006.1"/>
</dbReference>
<keyword evidence="2" id="KW-1185">Reference proteome</keyword>